<dbReference type="Pfam" id="PF01343">
    <property type="entry name" value="Peptidase_S49"/>
    <property type="match status" value="1"/>
</dbReference>
<reference evidence="4" key="1">
    <citation type="submission" date="2017-06" db="EMBL/GenBank/DDBJ databases">
        <title>Genome analysis of Fimbriiglobus ruber SP5, the first member of the order Planctomycetales with confirmed chitinolytic capability.</title>
        <authorList>
            <person name="Ravin N.V."/>
            <person name="Rakitin A.L."/>
            <person name="Ivanova A.A."/>
            <person name="Beletsky A.V."/>
            <person name="Kulichevskaya I.S."/>
            <person name="Mardanov A.V."/>
            <person name="Dedysh S.N."/>
        </authorList>
    </citation>
    <scope>NUCLEOTIDE SEQUENCE [LARGE SCALE GENOMIC DNA]</scope>
    <source>
        <strain evidence="4">SP5</strain>
    </source>
</reference>
<dbReference type="OrthoDB" id="266140at2"/>
<feature type="domain" description="Peptidase S49" evidence="2">
    <location>
        <begin position="140"/>
        <end position="288"/>
    </location>
</feature>
<dbReference type="Proteomes" id="UP000214646">
    <property type="component" value="Unassembled WGS sequence"/>
</dbReference>
<dbReference type="EMBL" id="NIDE01000019">
    <property type="protein sequence ID" value="OWK34959.1"/>
    <property type="molecule type" value="Genomic_DNA"/>
</dbReference>
<keyword evidence="4" id="KW-1185">Reference proteome</keyword>
<dbReference type="Gene3D" id="3.90.226.10">
    <property type="entry name" value="2-enoyl-CoA Hydratase, Chain A, domain 1"/>
    <property type="match status" value="1"/>
</dbReference>
<evidence type="ECO:0000259" key="2">
    <source>
        <dbReference type="Pfam" id="PF01343"/>
    </source>
</evidence>
<accession>A0A225DCU8</accession>
<dbReference type="GO" id="GO:0008233">
    <property type="term" value="F:peptidase activity"/>
    <property type="evidence" value="ECO:0007669"/>
    <property type="project" value="InterPro"/>
</dbReference>
<gene>
    <name evidence="3" type="ORF">FRUB_09801</name>
</gene>
<organism evidence="3 4">
    <name type="scientific">Fimbriiglobus ruber</name>
    <dbReference type="NCBI Taxonomy" id="1908690"/>
    <lineage>
        <taxon>Bacteria</taxon>
        <taxon>Pseudomonadati</taxon>
        <taxon>Planctomycetota</taxon>
        <taxon>Planctomycetia</taxon>
        <taxon>Gemmatales</taxon>
        <taxon>Gemmataceae</taxon>
        <taxon>Fimbriiglobus</taxon>
    </lineage>
</organism>
<protein>
    <submittedName>
        <fullName evidence="3">Peptidase S49</fullName>
    </submittedName>
</protein>
<dbReference type="AlphaFoldDB" id="A0A225DCU8"/>
<evidence type="ECO:0000313" key="3">
    <source>
        <dbReference type="EMBL" id="OWK34959.1"/>
    </source>
</evidence>
<proteinExistence type="inferred from homology"/>
<comment type="caution">
    <text evidence="3">The sequence shown here is derived from an EMBL/GenBank/DDBJ whole genome shotgun (WGS) entry which is preliminary data.</text>
</comment>
<dbReference type="CDD" id="cd07022">
    <property type="entry name" value="S49_Sppa_36K_type"/>
    <property type="match status" value="1"/>
</dbReference>
<dbReference type="InterPro" id="IPR002142">
    <property type="entry name" value="Peptidase_S49"/>
</dbReference>
<dbReference type="InterPro" id="IPR033855">
    <property type="entry name" value="Protein_C"/>
</dbReference>
<dbReference type="PANTHER" id="PTHR42987:SF4">
    <property type="entry name" value="PROTEASE SOHB-RELATED"/>
    <property type="match status" value="1"/>
</dbReference>
<name>A0A225DCU8_9BACT</name>
<dbReference type="InterPro" id="IPR029045">
    <property type="entry name" value="ClpP/crotonase-like_dom_sf"/>
</dbReference>
<sequence>MSRDFRHVLASFYGTPWAIHPPKLKEIERALWVRIGTGHDVTPQAWDDAKPRADVGMIDGEDGGFIRYDDDIALVPIQGTITQRPSVFSAFSGGTSAEEICRAMDQAAADRTIRCIVLDVDSPGGTVLGLPEAASRVAAAAKQKPIFAIANAFAASAAYWLASQATELYCTPSGMVGSIGVISAHVDESRAEEMAGIKTTLITSGKFKGETDASQALTEDARANQQAISDQYYTMFQNAVATGRRVTASKVEADFGQGRMKTAADALASGMIDGILTRDELLAKVRRQVPAGASPAALDRGRRERAAIMAQKFLPTH</sequence>
<dbReference type="SUPFAM" id="SSF52096">
    <property type="entry name" value="ClpP/crotonase"/>
    <property type="match status" value="1"/>
</dbReference>
<evidence type="ECO:0000313" key="4">
    <source>
        <dbReference type="Proteomes" id="UP000214646"/>
    </source>
</evidence>
<comment type="similarity">
    <text evidence="1">Belongs to the peptidase S49 family.</text>
</comment>
<evidence type="ECO:0000256" key="1">
    <source>
        <dbReference type="ARBA" id="ARBA00008683"/>
    </source>
</evidence>
<dbReference type="Gene3D" id="6.20.330.10">
    <property type="match status" value="1"/>
</dbReference>
<dbReference type="GO" id="GO:0006508">
    <property type="term" value="P:proteolysis"/>
    <property type="evidence" value="ECO:0007669"/>
    <property type="project" value="InterPro"/>
</dbReference>
<dbReference type="PANTHER" id="PTHR42987">
    <property type="entry name" value="PEPTIDASE S49"/>
    <property type="match status" value="1"/>
</dbReference>
<dbReference type="RefSeq" id="WP_161968064.1">
    <property type="nucleotide sequence ID" value="NZ_NIDE01000019.1"/>
</dbReference>